<protein>
    <submittedName>
        <fullName evidence="2">Uncharacterized protein</fullName>
    </submittedName>
</protein>
<sequence length="439" mass="48990">MFSLKVIGGSCQRLATCAKTSSSSLRSGSRAYAVLSSTRSPRLVAQHTAGRRRNDRNTSSRCLTGPRSLSGTCLRRVALSKLDLEGYQSAISDAVGVHLVNQFNLDFPGPANLPEGWISGSGGKLPPDLPASEAFSAYGIEQRDPFFHRVYANDTRPPRQPTESEDKDSAKPTGPPRIPGNWARFPYFMTYIPPSPYYLMLPQLQMVVNIKYGLKGAVVPQMYDPKHEALVFAMRRWDEGDVEAAAPRYYWLHCPTGEVSEFLLPDMSGAEESLAARWESAEESLTELLGAVSVKEAPQMPLEADPKGLAIIERIMNRDPTVIDVLEKEYFGFKISPTTEEQEAQLFDPRPLQVADELEKRFVEEGVADPAGNPEEAKIDINVIKEWMRLYGMPGQEVNIEKVAEDYAGPEEEVVEEPTDRFDEHGRRILEEVEDRRAP</sequence>
<dbReference type="InParanoid" id="D8PUJ8"/>
<evidence type="ECO:0000256" key="1">
    <source>
        <dbReference type="SAM" id="MobiDB-lite"/>
    </source>
</evidence>
<feature type="region of interest" description="Disordered" evidence="1">
    <location>
        <begin position="38"/>
        <end position="62"/>
    </location>
</feature>
<dbReference type="EMBL" id="GL377303">
    <property type="protein sequence ID" value="EFJ00738.1"/>
    <property type="molecule type" value="Genomic_DNA"/>
</dbReference>
<evidence type="ECO:0000313" key="3">
    <source>
        <dbReference type="Proteomes" id="UP000007431"/>
    </source>
</evidence>
<dbReference type="AlphaFoldDB" id="D8PUJ8"/>
<accession>D8PUJ8</accession>
<dbReference type="VEuPathDB" id="FungiDB:SCHCODRAFT_02608466"/>
<dbReference type="OrthoDB" id="3045818at2759"/>
<proteinExistence type="predicted"/>
<dbReference type="Proteomes" id="UP000007431">
    <property type="component" value="Unassembled WGS sequence"/>
</dbReference>
<keyword evidence="3" id="KW-1185">Reference proteome</keyword>
<dbReference type="STRING" id="578458.D8PUJ8"/>
<gene>
    <name evidence="2" type="ORF">SCHCODRAFT_104951</name>
</gene>
<dbReference type="RefSeq" id="XP_003035640.1">
    <property type="nucleotide sequence ID" value="XM_003035594.1"/>
</dbReference>
<reference evidence="2 3" key="1">
    <citation type="journal article" date="2010" name="Nat. Biotechnol.">
        <title>Genome sequence of the model mushroom Schizophyllum commune.</title>
        <authorList>
            <person name="Ohm R.A."/>
            <person name="de Jong J.F."/>
            <person name="Lugones L.G."/>
            <person name="Aerts A."/>
            <person name="Kothe E."/>
            <person name="Stajich J.E."/>
            <person name="de Vries R.P."/>
            <person name="Record E."/>
            <person name="Levasseur A."/>
            <person name="Baker S.E."/>
            <person name="Bartholomew K.A."/>
            <person name="Coutinho P.M."/>
            <person name="Erdmann S."/>
            <person name="Fowler T.J."/>
            <person name="Gathman A.C."/>
            <person name="Lombard V."/>
            <person name="Henrissat B."/>
            <person name="Knabe N."/>
            <person name="Kuees U."/>
            <person name="Lilly W.W."/>
            <person name="Lindquist E."/>
            <person name="Lucas S."/>
            <person name="Magnuson J.K."/>
            <person name="Piumi F."/>
            <person name="Raudaskoski M."/>
            <person name="Salamov A."/>
            <person name="Schmutz J."/>
            <person name="Schwarze F.W.M.R."/>
            <person name="vanKuyk P.A."/>
            <person name="Horton J.S."/>
            <person name="Grigoriev I.V."/>
            <person name="Woesten H.A.B."/>
        </authorList>
    </citation>
    <scope>NUCLEOTIDE SEQUENCE [LARGE SCALE GENOMIC DNA]</scope>
    <source>
        <strain evidence="3">H4-8 / FGSC 9210</strain>
    </source>
</reference>
<dbReference type="GeneID" id="9595261"/>
<dbReference type="eggNOG" id="ENOG502RBPI">
    <property type="taxonomic scope" value="Eukaryota"/>
</dbReference>
<feature type="region of interest" description="Disordered" evidence="1">
    <location>
        <begin position="152"/>
        <end position="177"/>
    </location>
</feature>
<dbReference type="HOGENOM" id="CLU_624312_0_0_1"/>
<feature type="non-terminal residue" evidence="2">
    <location>
        <position position="439"/>
    </location>
</feature>
<dbReference type="KEGG" id="scm:SCHCO_02608466"/>
<name>D8PUJ8_SCHCM</name>
<organism evidence="3">
    <name type="scientific">Schizophyllum commune (strain H4-8 / FGSC 9210)</name>
    <name type="common">Split gill fungus</name>
    <dbReference type="NCBI Taxonomy" id="578458"/>
    <lineage>
        <taxon>Eukaryota</taxon>
        <taxon>Fungi</taxon>
        <taxon>Dikarya</taxon>
        <taxon>Basidiomycota</taxon>
        <taxon>Agaricomycotina</taxon>
        <taxon>Agaricomycetes</taxon>
        <taxon>Agaricomycetidae</taxon>
        <taxon>Agaricales</taxon>
        <taxon>Schizophyllaceae</taxon>
        <taxon>Schizophyllum</taxon>
    </lineage>
</organism>
<evidence type="ECO:0000313" key="2">
    <source>
        <dbReference type="EMBL" id="EFJ00738.1"/>
    </source>
</evidence>